<feature type="transmembrane region" description="Helical" evidence="1">
    <location>
        <begin position="96"/>
        <end position="114"/>
    </location>
</feature>
<protein>
    <submittedName>
        <fullName evidence="2">Acyltransferase</fullName>
    </submittedName>
</protein>
<dbReference type="Proteomes" id="UP000575397">
    <property type="component" value="Unassembled WGS sequence"/>
</dbReference>
<evidence type="ECO:0000313" key="7">
    <source>
        <dbReference type="Proteomes" id="UP000575397"/>
    </source>
</evidence>
<dbReference type="EMBL" id="JABCUR010000001">
    <property type="protein sequence ID" value="NMW64158.1"/>
    <property type="molecule type" value="Genomic_DNA"/>
</dbReference>
<dbReference type="GO" id="GO:0016746">
    <property type="term" value="F:acyltransferase activity"/>
    <property type="evidence" value="ECO:0007669"/>
    <property type="project" value="UniProtKB-KW"/>
</dbReference>
<keyword evidence="1" id="KW-0472">Membrane</keyword>
<dbReference type="EMBL" id="JABCUS010000011">
    <property type="protein sequence ID" value="NMX03475.1"/>
    <property type="molecule type" value="Genomic_DNA"/>
</dbReference>
<evidence type="ECO:0000313" key="9">
    <source>
        <dbReference type="Proteomes" id="UP000582487"/>
    </source>
</evidence>
<sequence>MLDNFAKCLDMDCVKRVSGDVAQNAAGTVVLARDAVEEFSARMKRDLLPRAQAAQNAVTKAVTGEGSLKSKVMKASDGVMTALNPPKKKCPIGHPWLLTVVVAGAAAVIGFVLWSRSRPVEDPWAEESWEDIDDDDLVVVTDYGEEGEDK</sequence>
<dbReference type="AlphaFoldDB" id="A0A2J9KNK2"/>
<proteinExistence type="predicted"/>
<comment type="caution">
    <text evidence="2">The sequence shown here is derived from an EMBL/GenBank/DDBJ whole genome shotgun (WGS) entry which is preliminary data.</text>
</comment>
<dbReference type="RefSeq" id="WP_004013971.1">
    <property type="nucleotide sequence ID" value="NZ_CAMPNB010000002.1"/>
</dbReference>
<keyword evidence="1" id="KW-1133">Transmembrane helix</keyword>
<evidence type="ECO:0000313" key="8">
    <source>
        <dbReference type="Proteomes" id="UP000578252"/>
    </source>
</evidence>
<dbReference type="EMBL" id="UGGQ01000006">
    <property type="protein sequence ID" value="STO16263.1"/>
    <property type="molecule type" value="Genomic_DNA"/>
</dbReference>
<reference evidence="7 8" key="2">
    <citation type="submission" date="2020-04" db="EMBL/GenBank/DDBJ databases">
        <title>Antimicrobial susceptibility and clonality of vaginal-derived multi-drug resistant Mobiluncus isolates in China.</title>
        <authorList>
            <person name="Zhang X."/>
        </authorList>
    </citation>
    <scope>NUCLEOTIDE SEQUENCE [LARGE SCALE GENOMIC DNA]</scope>
    <source>
        <strain evidence="4 7">12</strain>
        <strain evidence="2 8">13</strain>
        <strain evidence="3 9">7</strain>
    </source>
</reference>
<evidence type="ECO:0000313" key="3">
    <source>
        <dbReference type="EMBL" id="NMW93404.1"/>
    </source>
</evidence>
<organism evidence="2 8">
    <name type="scientific">Mobiluncus mulieris</name>
    <dbReference type="NCBI Taxonomy" id="2052"/>
    <lineage>
        <taxon>Bacteria</taxon>
        <taxon>Bacillati</taxon>
        <taxon>Actinomycetota</taxon>
        <taxon>Actinomycetes</taxon>
        <taxon>Actinomycetales</taxon>
        <taxon>Actinomycetaceae</taxon>
        <taxon>Mobiluncus</taxon>
    </lineage>
</organism>
<dbReference type="GeneID" id="61169097"/>
<gene>
    <name evidence="3" type="ORF">HHJ74_06800</name>
    <name evidence="4" type="ORF">HHJ77_05945</name>
    <name evidence="2" type="ORF">HHJ78_01055</name>
    <name evidence="5" type="ORF">NCTC11819_00827</name>
</gene>
<evidence type="ECO:0000256" key="1">
    <source>
        <dbReference type="SAM" id="Phobius"/>
    </source>
</evidence>
<dbReference type="Proteomes" id="UP000578252">
    <property type="component" value="Unassembled WGS sequence"/>
</dbReference>
<keyword evidence="2" id="KW-0808">Transferase</keyword>
<accession>A0A2J9KNK2</accession>
<reference evidence="5 6" key="1">
    <citation type="submission" date="2018-06" db="EMBL/GenBank/DDBJ databases">
        <authorList>
            <consortium name="Pathogen Informatics"/>
            <person name="Doyle S."/>
        </authorList>
    </citation>
    <scope>NUCLEOTIDE SEQUENCE [LARGE SCALE GENOMIC DNA]</scope>
    <source>
        <strain evidence="5 6">NCTC11819</strain>
    </source>
</reference>
<dbReference type="EMBL" id="JABCUV010000006">
    <property type="protein sequence ID" value="NMW93404.1"/>
    <property type="molecule type" value="Genomic_DNA"/>
</dbReference>
<evidence type="ECO:0000313" key="6">
    <source>
        <dbReference type="Proteomes" id="UP000255284"/>
    </source>
</evidence>
<dbReference type="OrthoDB" id="5143471at2"/>
<dbReference type="Proteomes" id="UP000582487">
    <property type="component" value="Unassembled WGS sequence"/>
</dbReference>
<name>A0A2J9KNK2_9ACTO</name>
<keyword evidence="1" id="KW-0812">Transmembrane</keyword>
<dbReference type="Proteomes" id="UP000255284">
    <property type="component" value="Unassembled WGS sequence"/>
</dbReference>
<evidence type="ECO:0000313" key="2">
    <source>
        <dbReference type="EMBL" id="NMW64158.1"/>
    </source>
</evidence>
<evidence type="ECO:0000313" key="5">
    <source>
        <dbReference type="EMBL" id="STO16263.1"/>
    </source>
</evidence>
<keyword evidence="2" id="KW-0012">Acyltransferase</keyword>
<evidence type="ECO:0000313" key="4">
    <source>
        <dbReference type="EMBL" id="NMX03475.1"/>
    </source>
</evidence>